<dbReference type="AlphaFoldDB" id="A0A0N0IY16"/>
<protein>
    <submittedName>
        <fullName evidence="1">Uncharacterized protein</fullName>
    </submittedName>
</protein>
<dbReference type="PATRIC" id="fig|253.9.peg.355"/>
<accession>A0A0N0IY16</accession>
<sequence>MWINGKQYSPGMTKNEILEKCDHNNYQYSHNKAYITMSENFWDKKILFIEFENDIAVYLSIKYIRKITQWLKVINSL</sequence>
<reference evidence="1 2" key="1">
    <citation type="journal article" date="2015" name="Genom Data">
        <title>Draft genome sequence of a multidrug-resistant Chryseobacterium indologenes isolate from Malaysia.</title>
        <authorList>
            <person name="Yu C.Y."/>
            <person name="Ang G.Y."/>
            <person name="Cheng H.J."/>
            <person name="Cheong Y.M."/>
            <person name="Yin W.F."/>
            <person name="Chan K.G."/>
        </authorList>
    </citation>
    <scope>NUCLEOTIDE SEQUENCE [LARGE SCALE GENOMIC DNA]</scope>
    <source>
        <strain evidence="1 2">CI_885</strain>
    </source>
</reference>
<dbReference type="Proteomes" id="UP000037953">
    <property type="component" value="Unassembled WGS sequence"/>
</dbReference>
<evidence type="ECO:0000313" key="2">
    <source>
        <dbReference type="Proteomes" id="UP000037953"/>
    </source>
</evidence>
<reference evidence="2" key="2">
    <citation type="submission" date="2015-09" db="EMBL/GenBank/DDBJ databases">
        <title>Draft genome sequence of a multidrug-resistant Chryseobacterium indologenes isolate from Malaysia.</title>
        <authorList>
            <person name="Yu C.Y."/>
            <person name="Ang G.Y."/>
            <person name="Chan K.-G."/>
        </authorList>
    </citation>
    <scope>NUCLEOTIDE SEQUENCE [LARGE SCALE GENOMIC DNA]</scope>
    <source>
        <strain evidence="2">CI_885</strain>
    </source>
</reference>
<name>A0A0N0IY16_CHRID</name>
<evidence type="ECO:0000313" key="1">
    <source>
        <dbReference type="EMBL" id="KPE52743.1"/>
    </source>
</evidence>
<proteinExistence type="predicted"/>
<organism evidence="1 2">
    <name type="scientific">Chryseobacterium indologenes</name>
    <name type="common">Flavobacterium indologenes</name>
    <dbReference type="NCBI Taxonomy" id="253"/>
    <lineage>
        <taxon>Bacteria</taxon>
        <taxon>Pseudomonadati</taxon>
        <taxon>Bacteroidota</taxon>
        <taxon>Flavobacteriia</taxon>
        <taxon>Flavobacteriales</taxon>
        <taxon>Weeksellaceae</taxon>
        <taxon>Chryseobacterium group</taxon>
        <taxon>Chryseobacterium</taxon>
    </lineage>
</organism>
<comment type="caution">
    <text evidence="1">The sequence shown here is derived from an EMBL/GenBank/DDBJ whole genome shotgun (WGS) entry which is preliminary data.</text>
</comment>
<gene>
    <name evidence="1" type="ORF">AOB46_01685</name>
</gene>
<dbReference type="EMBL" id="LJOD01000001">
    <property type="protein sequence ID" value="KPE52743.1"/>
    <property type="molecule type" value="Genomic_DNA"/>
</dbReference>